<dbReference type="InterPro" id="IPR038595">
    <property type="entry name" value="LOR_sf"/>
</dbReference>
<evidence type="ECO:0000313" key="2">
    <source>
        <dbReference type="EMBL" id="WOL03298.1"/>
    </source>
</evidence>
<dbReference type="Proteomes" id="UP001327560">
    <property type="component" value="Chromosome 4"/>
</dbReference>
<sequence>MHACTMYAFKNLQQLLYNKSFSKELKFLSSMEAYEVRKKTIEDWVHRIREARRSKLGRRGIFPELCSPTPVRLTVWCKSLLFNSHGYTVYDDSNGQMVFRVENYAHDWRQETVLMDCAGNVLLTIRRCSKIFNLTESWKAYKGDKDVERMVGEQRRPLFKAKKNLGSPSCTISMSTDQCGVAKPFGYWMNWSRDKEQLKIYGSSANTLVAEVSRKCGFSPKKLLDKDVLTLSMQPGMDQALAMAMVMITGSMRRYGP</sequence>
<dbReference type="Gene3D" id="2.40.160.200">
    <property type="entry name" value="LURP1-related"/>
    <property type="match status" value="1"/>
</dbReference>
<dbReference type="EMBL" id="CP136893">
    <property type="protein sequence ID" value="WOL03298.1"/>
    <property type="molecule type" value="Genomic_DNA"/>
</dbReference>
<comment type="similarity">
    <text evidence="1">Belongs to the LOR family.</text>
</comment>
<reference evidence="2 3" key="1">
    <citation type="submission" date="2023-10" db="EMBL/GenBank/DDBJ databases">
        <title>Chromosome-scale genome assembly provides insights into flower coloration mechanisms of Canna indica.</title>
        <authorList>
            <person name="Li C."/>
        </authorList>
    </citation>
    <scope>NUCLEOTIDE SEQUENCE [LARGE SCALE GENOMIC DNA]</scope>
    <source>
        <tissue evidence="2">Flower</tissue>
    </source>
</reference>
<protein>
    <submittedName>
        <fullName evidence="2">Protein LURP-one-related 8-like</fullName>
    </submittedName>
</protein>
<keyword evidence="3" id="KW-1185">Reference proteome</keyword>
<proteinExistence type="inferred from homology"/>
<dbReference type="Pfam" id="PF04525">
    <property type="entry name" value="LOR"/>
    <property type="match status" value="1"/>
</dbReference>
<gene>
    <name evidence="2" type="ORF">Cni_G12018</name>
</gene>
<evidence type="ECO:0000313" key="3">
    <source>
        <dbReference type="Proteomes" id="UP001327560"/>
    </source>
</evidence>
<name>A0AAQ3QBQ8_9LILI</name>
<dbReference type="PANTHER" id="PTHR31087">
    <property type="match status" value="1"/>
</dbReference>
<dbReference type="AlphaFoldDB" id="A0AAQ3QBQ8"/>
<dbReference type="PANTHER" id="PTHR31087:SF161">
    <property type="entry name" value="TUBBY C 2 FAMILY PROTEIN"/>
    <property type="match status" value="1"/>
</dbReference>
<evidence type="ECO:0000256" key="1">
    <source>
        <dbReference type="ARBA" id="ARBA00005437"/>
    </source>
</evidence>
<dbReference type="InterPro" id="IPR025659">
    <property type="entry name" value="Tubby-like_C"/>
</dbReference>
<accession>A0AAQ3QBQ8</accession>
<dbReference type="SUPFAM" id="SSF54518">
    <property type="entry name" value="Tubby C-terminal domain-like"/>
    <property type="match status" value="1"/>
</dbReference>
<organism evidence="2 3">
    <name type="scientific">Canna indica</name>
    <name type="common">Indian-shot</name>
    <dbReference type="NCBI Taxonomy" id="4628"/>
    <lineage>
        <taxon>Eukaryota</taxon>
        <taxon>Viridiplantae</taxon>
        <taxon>Streptophyta</taxon>
        <taxon>Embryophyta</taxon>
        <taxon>Tracheophyta</taxon>
        <taxon>Spermatophyta</taxon>
        <taxon>Magnoliopsida</taxon>
        <taxon>Liliopsida</taxon>
        <taxon>Zingiberales</taxon>
        <taxon>Cannaceae</taxon>
        <taxon>Canna</taxon>
    </lineage>
</organism>
<dbReference type="InterPro" id="IPR007612">
    <property type="entry name" value="LOR"/>
</dbReference>